<dbReference type="InterPro" id="IPR025110">
    <property type="entry name" value="AMP-bd_C"/>
</dbReference>
<evidence type="ECO:0000256" key="4">
    <source>
        <dbReference type="ARBA" id="ARBA00022840"/>
    </source>
</evidence>
<evidence type="ECO:0000256" key="1">
    <source>
        <dbReference type="ARBA" id="ARBA00006432"/>
    </source>
</evidence>
<protein>
    <submittedName>
        <fullName evidence="7">AMP-binding protein</fullName>
    </submittedName>
</protein>
<evidence type="ECO:0000313" key="8">
    <source>
        <dbReference type="Proteomes" id="UP001501461"/>
    </source>
</evidence>
<dbReference type="InterPro" id="IPR042099">
    <property type="entry name" value="ANL_N_sf"/>
</dbReference>
<dbReference type="SUPFAM" id="SSF56801">
    <property type="entry name" value="Acetyl-CoA synthetase-like"/>
    <property type="match status" value="1"/>
</dbReference>
<comment type="similarity">
    <text evidence="1">Belongs to the ATP-dependent AMP-binding enzyme family.</text>
</comment>
<dbReference type="InterPro" id="IPR000873">
    <property type="entry name" value="AMP-dep_synth/lig_dom"/>
</dbReference>
<dbReference type="PANTHER" id="PTHR43605">
    <property type="entry name" value="ACYL-COENZYME A SYNTHETASE"/>
    <property type="match status" value="1"/>
</dbReference>
<keyword evidence="8" id="KW-1185">Reference proteome</keyword>
<evidence type="ECO:0000259" key="5">
    <source>
        <dbReference type="Pfam" id="PF00501"/>
    </source>
</evidence>
<dbReference type="Proteomes" id="UP001501461">
    <property type="component" value="Unassembled WGS sequence"/>
</dbReference>
<keyword evidence="4" id="KW-0067">ATP-binding</keyword>
<feature type="domain" description="AMP-binding enzyme C-terminal" evidence="6">
    <location>
        <begin position="451"/>
        <end position="529"/>
    </location>
</feature>
<evidence type="ECO:0000313" key="7">
    <source>
        <dbReference type="EMBL" id="GAA2031761.1"/>
    </source>
</evidence>
<evidence type="ECO:0000259" key="6">
    <source>
        <dbReference type="Pfam" id="PF13193"/>
    </source>
</evidence>
<name>A0ABN2U9J0_9MICC</name>
<evidence type="ECO:0000256" key="2">
    <source>
        <dbReference type="ARBA" id="ARBA00022598"/>
    </source>
</evidence>
<keyword evidence="2" id="KW-0436">Ligase</keyword>
<dbReference type="PROSITE" id="PS00455">
    <property type="entry name" value="AMP_BINDING"/>
    <property type="match status" value="1"/>
</dbReference>
<feature type="domain" description="AMP-dependent synthetase/ligase" evidence="5">
    <location>
        <begin position="41"/>
        <end position="400"/>
    </location>
</feature>
<dbReference type="InterPro" id="IPR045851">
    <property type="entry name" value="AMP-bd_C_sf"/>
</dbReference>
<dbReference type="InterPro" id="IPR051087">
    <property type="entry name" value="Mitochondrial_ACSM"/>
</dbReference>
<dbReference type="PANTHER" id="PTHR43605:SF10">
    <property type="entry name" value="ACYL-COA SYNTHETASE MEDIUM CHAIN FAMILY MEMBER 3"/>
    <property type="match status" value="1"/>
</dbReference>
<accession>A0ABN2U9J0</accession>
<reference evidence="7 8" key="1">
    <citation type="journal article" date="2019" name="Int. J. Syst. Evol. Microbiol.">
        <title>The Global Catalogue of Microorganisms (GCM) 10K type strain sequencing project: providing services to taxonomists for standard genome sequencing and annotation.</title>
        <authorList>
            <consortium name="The Broad Institute Genomics Platform"/>
            <consortium name="The Broad Institute Genome Sequencing Center for Infectious Disease"/>
            <person name="Wu L."/>
            <person name="Ma J."/>
        </authorList>
    </citation>
    <scope>NUCLEOTIDE SEQUENCE [LARGE SCALE GENOMIC DNA]</scope>
    <source>
        <strain evidence="7 8">JCM 13595</strain>
    </source>
</reference>
<dbReference type="Gene3D" id="3.30.300.30">
    <property type="match status" value="1"/>
</dbReference>
<organism evidence="7 8">
    <name type="scientific">Yaniella flava</name>
    <dbReference type="NCBI Taxonomy" id="287930"/>
    <lineage>
        <taxon>Bacteria</taxon>
        <taxon>Bacillati</taxon>
        <taxon>Actinomycetota</taxon>
        <taxon>Actinomycetes</taxon>
        <taxon>Micrococcales</taxon>
        <taxon>Micrococcaceae</taxon>
        <taxon>Yaniella</taxon>
    </lineage>
</organism>
<dbReference type="InterPro" id="IPR020845">
    <property type="entry name" value="AMP-binding_CS"/>
</dbReference>
<comment type="caution">
    <text evidence="7">The sequence shown here is derived from an EMBL/GenBank/DDBJ whole genome shotgun (WGS) entry which is preliminary data.</text>
</comment>
<proteinExistence type="inferred from homology"/>
<dbReference type="RefSeq" id="WP_343956506.1">
    <property type="nucleotide sequence ID" value="NZ_BAAAMN010000016.1"/>
</dbReference>
<keyword evidence="3" id="KW-0547">Nucleotide-binding</keyword>
<dbReference type="EMBL" id="BAAAMN010000016">
    <property type="protein sequence ID" value="GAA2031761.1"/>
    <property type="molecule type" value="Genomic_DNA"/>
</dbReference>
<sequence>MEQRKIDEAWDQVAEHLVQDPDEDFNTYVDVCGKWANDRSKLAMILRNADGTKEFWTYHQLSMEVAKASTMFKEAGLKRGDRVAGMLSRQIETWITALAAWKTGLVYVPLFVGFGSDAISERLEDSGSKAIVVGHQWRDTLGDAKQQLSNGISIFTVAGPRGIGLRQGDVSYWAELERCNPDFSIANTNRDTPATLMYTSGTTSTPKACIIPHSGFVALMPYTLSVFGVDKTDILFATSDPGWSYGLYTTGVTPMALGVTRIIYTGDFDPKAWVQLMKEEQATFISSAPSAYRRLLATATRSGLPQSLRGANSAGEPLDEETANRWRELTGSPLRDGYGLTELGMVLGDLVKTDDDEPGALSAPIPGFHVKLVNTEGHEVKNGPGQLAIQKPRFQLSIGYDNVPETWDSRWEEGYYITDDLLERTENGGWRFLGRADDIIVTSGYNVGPAEVEAVLLEDPGVDEAAVVAEPDPSRGQIVRAVLVKASDATPESDLIKRLQNAVRDRIGRHAYPRIVEFLDELPRTATGKLRRASLKSIEASKTAT</sequence>
<dbReference type="Pfam" id="PF00501">
    <property type="entry name" value="AMP-binding"/>
    <property type="match status" value="1"/>
</dbReference>
<dbReference type="Pfam" id="PF13193">
    <property type="entry name" value="AMP-binding_C"/>
    <property type="match status" value="1"/>
</dbReference>
<dbReference type="Gene3D" id="3.40.50.12780">
    <property type="entry name" value="N-terminal domain of ligase-like"/>
    <property type="match status" value="1"/>
</dbReference>
<gene>
    <name evidence="7" type="ORF">GCM10009720_10010</name>
</gene>
<evidence type="ECO:0000256" key="3">
    <source>
        <dbReference type="ARBA" id="ARBA00022741"/>
    </source>
</evidence>